<gene>
    <name evidence="1" type="ORF">AVEN_64142_1</name>
</gene>
<reference evidence="1 2" key="1">
    <citation type="journal article" date="2019" name="Sci. Rep.">
        <title>Orb-weaving spider Araneus ventricosus genome elucidates the spidroin gene catalogue.</title>
        <authorList>
            <person name="Kono N."/>
            <person name="Nakamura H."/>
            <person name="Ohtoshi R."/>
            <person name="Moran D.A.P."/>
            <person name="Shinohara A."/>
            <person name="Yoshida Y."/>
            <person name="Fujiwara M."/>
            <person name="Mori M."/>
            <person name="Tomita M."/>
            <person name="Arakawa K."/>
        </authorList>
    </citation>
    <scope>NUCLEOTIDE SEQUENCE [LARGE SCALE GENOMIC DNA]</scope>
</reference>
<accession>A0A4Y2C4Z9</accession>
<dbReference type="GO" id="GO:0003676">
    <property type="term" value="F:nucleic acid binding"/>
    <property type="evidence" value="ECO:0007669"/>
    <property type="project" value="InterPro"/>
</dbReference>
<dbReference type="AlphaFoldDB" id="A0A4Y2C4Z9"/>
<evidence type="ECO:0000313" key="2">
    <source>
        <dbReference type="Proteomes" id="UP000499080"/>
    </source>
</evidence>
<dbReference type="EMBL" id="BGPR01000145">
    <property type="protein sequence ID" value="GBL99153.1"/>
    <property type="molecule type" value="Genomic_DNA"/>
</dbReference>
<dbReference type="Proteomes" id="UP000499080">
    <property type="component" value="Unassembled WGS sequence"/>
</dbReference>
<evidence type="ECO:0000313" key="1">
    <source>
        <dbReference type="EMBL" id="GBL99153.1"/>
    </source>
</evidence>
<keyword evidence="2" id="KW-1185">Reference proteome</keyword>
<protein>
    <submittedName>
        <fullName evidence="1">Uncharacterized protein</fullName>
    </submittedName>
</protein>
<comment type="caution">
    <text evidence="1">The sequence shown here is derived from an EMBL/GenBank/DDBJ whole genome shotgun (WGS) entry which is preliminary data.</text>
</comment>
<organism evidence="1 2">
    <name type="scientific">Araneus ventricosus</name>
    <name type="common">Orbweaver spider</name>
    <name type="synonym">Epeira ventricosa</name>
    <dbReference type="NCBI Taxonomy" id="182803"/>
    <lineage>
        <taxon>Eukaryota</taxon>
        <taxon>Metazoa</taxon>
        <taxon>Ecdysozoa</taxon>
        <taxon>Arthropoda</taxon>
        <taxon>Chelicerata</taxon>
        <taxon>Arachnida</taxon>
        <taxon>Araneae</taxon>
        <taxon>Araneomorphae</taxon>
        <taxon>Entelegynae</taxon>
        <taxon>Araneoidea</taxon>
        <taxon>Araneidae</taxon>
        <taxon>Araneus</taxon>
    </lineage>
</organism>
<proteinExistence type="predicted"/>
<dbReference type="InterPro" id="IPR036397">
    <property type="entry name" value="RNaseH_sf"/>
</dbReference>
<name>A0A4Y2C4Z9_ARAVE</name>
<dbReference type="OrthoDB" id="6432034at2759"/>
<dbReference type="Gene3D" id="3.30.420.10">
    <property type="entry name" value="Ribonuclease H-like superfamily/Ribonuclease H"/>
    <property type="match status" value="1"/>
</dbReference>
<sequence length="103" mass="11980">MCRSVEHVHHRDTETHSLRPDIAPSGFHLFRLLKKHLTGRHFRTDVVVQEAVDKRLHDLDHDFSYAGFDRLVYRWPKCFSNHVDCGKVICISAFLPLSISLIS</sequence>